<dbReference type="Proteomes" id="UP000232638">
    <property type="component" value="Chromosome"/>
</dbReference>
<sequence>MTPQPAAVPQIDPSRFAALPGGKRKFNWFAFELACEIRQAIAPPLVRTLAKRGYDHARIKRSCIALAIGLQGVVRKQLRGEIPQMEIGWDQVEAAFPGLTDKMVDRLLDCTGTAWERLLSYCVACPSACVTNKDDYCPMFDDPLYSDG</sequence>
<evidence type="ECO:0000313" key="2">
    <source>
        <dbReference type="Proteomes" id="UP000232638"/>
    </source>
</evidence>
<dbReference type="KEGG" id="tsy:THSYN_16560"/>
<dbReference type="AlphaFoldDB" id="A0A2K8UH53"/>
<dbReference type="OrthoDB" id="5769821at2"/>
<dbReference type="RefSeq" id="WP_100922465.1">
    <property type="nucleotide sequence ID" value="NZ_CP020370.1"/>
</dbReference>
<evidence type="ECO:0000313" key="1">
    <source>
        <dbReference type="EMBL" id="AUB84809.1"/>
    </source>
</evidence>
<gene>
    <name evidence="1" type="ORF">THSYN_16560</name>
</gene>
<accession>A0A2K8UH53</accession>
<keyword evidence="2" id="KW-1185">Reference proteome</keyword>
<proteinExistence type="predicted"/>
<name>A0A2K8UH53_9GAMM</name>
<protein>
    <submittedName>
        <fullName evidence="1">Uncharacterized protein</fullName>
    </submittedName>
</protein>
<reference evidence="1 2" key="1">
    <citation type="submission" date="2017-03" db="EMBL/GenBank/DDBJ databases">
        <title>Complete genome sequence of Candidatus 'Thiodictyon syntrophicum' sp. nov. strain Cad16T, a photolithoautotroph purple sulfur bacterium isolated from an alpine meromictic lake.</title>
        <authorList>
            <person name="Luedin S.M."/>
            <person name="Pothier J.F."/>
            <person name="Danza F."/>
            <person name="Storelli N."/>
            <person name="Wittwer M."/>
            <person name="Tonolla M."/>
        </authorList>
    </citation>
    <scope>NUCLEOTIDE SEQUENCE [LARGE SCALE GENOMIC DNA]</scope>
    <source>
        <strain evidence="1 2">Cad16T</strain>
    </source>
</reference>
<organism evidence="1 2">
    <name type="scientific">Candidatus Thiodictyon syntrophicum</name>
    <dbReference type="NCBI Taxonomy" id="1166950"/>
    <lineage>
        <taxon>Bacteria</taxon>
        <taxon>Pseudomonadati</taxon>
        <taxon>Pseudomonadota</taxon>
        <taxon>Gammaproteobacteria</taxon>
        <taxon>Chromatiales</taxon>
        <taxon>Chromatiaceae</taxon>
        <taxon>Thiodictyon</taxon>
    </lineage>
</organism>
<dbReference type="EMBL" id="CP020370">
    <property type="protein sequence ID" value="AUB84809.1"/>
    <property type="molecule type" value="Genomic_DNA"/>
</dbReference>